<evidence type="ECO:0000313" key="14">
    <source>
        <dbReference type="Proteomes" id="UP000014400"/>
    </source>
</evidence>
<dbReference type="PRINTS" id="PR00184">
    <property type="entry name" value="NEISSPPORIN"/>
</dbReference>
<evidence type="ECO:0000256" key="8">
    <source>
        <dbReference type="ARBA" id="ARBA00023114"/>
    </source>
</evidence>
<dbReference type="Proteomes" id="UP000014400">
    <property type="component" value="Unassembled WGS sequence"/>
</dbReference>
<dbReference type="GO" id="GO:0009279">
    <property type="term" value="C:cell outer membrane"/>
    <property type="evidence" value="ECO:0007669"/>
    <property type="project" value="UniProtKB-SubCell"/>
</dbReference>
<keyword evidence="5" id="KW-0812">Transmembrane</keyword>
<sequence length="379" mass="40900">MRKTLVAVAAALAFGSLSAHAGDVQMYGVIDVGFSYVHSDADQPGVDSVDKFTMENASEFGSRWGIRGTEDLGNGYKVGFVLESGFKSDDGTLDQGGRLFGREAHIDLYSPYGTLSAGVLPVFGSVLGANGLFRAIDPLFANYTVGFSSGFASASKWTRVNNAVSYVTPTFAGVTGYAMYSFQTDTTTDPNQVEGKSSADRYASLALRYQNASLEGILVADTTLYGSERQNKHSDDGFTITVGGNYKFDSGLKFVTFYQYFQDQELNTAQRGGVAFDGINSFTGGKGYGFVDGWGASFGVHYPVAGGTLKGQIAYRDMDNQHDVDFTRWTVAAGYDYSLSKRTAVYAMAGYSQEKLEQANKESATPNGYQIVFGTVHRF</sequence>
<dbReference type="PRINTS" id="PR00182">
    <property type="entry name" value="ECOLNEIPORIN"/>
</dbReference>
<evidence type="ECO:0000256" key="1">
    <source>
        <dbReference type="ARBA" id="ARBA00004571"/>
    </source>
</evidence>
<evidence type="ECO:0000256" key="6">
    <source>
        <dbReference type="ARBA" id="ARBA00022729"/>
    </source>
</evidence>
<dbReference type="EMBL" id="ATCF01000017">
    <property type="protein sequence ID" value="EPD99188.1"/>
    <property type="molecule type" value="Genomic_DNA"/>
</dbReference>
<evidence type="ECO:0000256" key="7">
    <source>
        <dbReference type="ARBA" id="ARBA00023065"/>
    </source>
</evidence>
<evidence type="ECO:0000256" key="11">
    <source>
        <dbReference type="SAM" id="SignalP"/>
    </source>
</evidence>
<keyword evidence="7" id="KW-0406">Ion transport</keyword>
<dbReference type="GO" id="GO:0034220">
    <property type="term" value="P:monoatomic ion transmembrane transport"/>
    <property type="evidence" value="ECO:0007669"/>
    <property type="project" value="InterPro"/>
</dbReference>
<proteinExistence type="predicted"/>
<dbReference type="PANTHER" id="PTHR34501">
    <property type="entry name" value="PROTEIN YDDL-RELATED"/>
    <property type="match status" value="1"/>
</dbReference>
<evidence type="ECO:0000256" key="5">
    <source>
        <dbReference type="ARBA" id="ARBA00022692"/>
    </source>
</evidence>
<keyword evidence="14" id="KW-1185">Reference proteome</keyword>
<dbReference type="InterPro" id="IPR050298">
    <property type="entry name" value="Gram-neg_bact_OMP"/>
</dbReference>
<keyword evidence="8" id="KW-0626">Porin</keyword>
<dbReference type="PANTHER" id="PTHR34501:SF9">
    <property type="entry name" value="MAJOR OUTER MEMBRANE PROTEIN P.IA"/>
    <property type="match status" value="1"/>
</dbReference>
<dbReference type="GO" id="GO:0015288">
    <property type="term" value="F:porin activity"/>
    <property type="evidence" value="ECO:0007669"/>
    <property type="project" value="UniProtKB-KW"/>
</dbReference>
<evidence type="ECO:0000256" key="10">
    <source>
        <dbReference type="ARBA" id="ARBA00023237"/>
    </source>
</evidence>
<dbReference type="eggNOG" id="COG3203">
    <property type="taxonomic scope" value="Bacteria"/>
</dbReference>
<evidence type="ECO:0000259" key="12">
    <source>
        <dbReference type="Pfam" id="PF13609"/>
    </source>
</evidence>
<comment type="subunit">
    <text evidence="2">Homotrimer.</text>
</comment>
<protein>
    <recommendedName>
        <fullName evidence="12">Porin domain-containing protein</fullName>
    </recommendedName>
</protein>
<reference evidence="13 14" key="1">
    <citation type="submission" date="2013-04" db="EMBL/GenBank/DDBJ databases">
        <title>The Genome Sequence of Sutterella wadsworthensis HGA0223.</title>
        <authorList>
            <consortium name="The Broad Institute Genomics Platform"/>
            <person name="Earl A."/>
            <person name="Ward D."/>
            <person name="Feldgarden M."/>
            <person name="Gevers D."/>
            <person name="Schmidt T.M."/>
            <person name="Dover J."/>
            <person name="Dai D."/>
            <person name="Walker B."/>
            <person name="Young S."/>
            <person name="Zeng Q."/>
            <person name="Gargeya S."/>
            <person name="Fitzgerald M."/>
            <person name="Haas B."/>
            <person name="Abouelleil A."/>
            <person name="Allen A.W."/>
            <person name="Alvarado L."/>
            <person name="Arachchi H.M."/>
            <person name="Berlin A.M."/>
            <person name="Chapman S.B."/>
            <person name="Gainer-Dewar J."/>
            <person name="Goldberg J."/>
            <person name="Griggs A."/>
            <person name="Gujja S."/>
            <person name="Hansen M."/>
            <person name="Howarth C."/>
            <person name="Imamovic A."/>
            <person name="Ireland A."/>
            <person name="Larimer J."/>
            <person name="McCowan C."/>
            <person name="Murphy C."/>
            <person name="Pearson M."/>
            <person name="Poon T.W."/>
            <person name="Priest M."/>
            <person name="Roberts A."/>
            <person name="Saif S."/>
            <person name="Shea T."/>
            <person name="Sisk P."/>
            <person name="Sykes S."/>
            <person name="Wortman J."/>
            <person name="Nusbaum C."/>
            <person name="Birren B."/>
        </authorList>
    </citation>
    <scope>NUCLEOTIDE SEQUENCE [LARGE SCALE GENOMIC DNA]</scope>
    <source>
        <strain evidence="13 14">HGA0223</strain>
    </source>
</reference>
<accession>S3BD24</accession>
<dbReference type="InterPro" id="IPR001702">
    <property type="entry name" value="Porin_Gram-ve"/>
</dbReference>
<keyword evidence="4" id="KW-1134">Transmembrane beta strand</keyword>
<keyword evidence="6 11" id="KW-0732">Signal</keyword>
<dbReference type="RefSeq" id="WP_016474476.1">
    <property type="nucleotide sequence ID" value="NZ_KE150480.1"/>
</dbReference>
<dbReference type="AlphaFoldDB" id="S3BD24"/>
<organism evidence="13 14">
    <name type="scientific">Sutterella wadsworthensis HGA0223</name>
    <dbReference type="NCBI Taxonomy" id="1203554"/>
    <lineage>
        <taxon>Bacteria</taxon>
        <taxon>Pseudomonadati</taxon>
        <taxon>Pseudomonadota</taxon>
        <taxon>Betaproteobacteria</taxon>
        <taxon>Burkholderiales</taxon>
        <taxon>Sutterellaceae</taxon>
        <taxon>Sutterella</taxon>
    </lineage>
</organism>
<dbReference type="PATRIC" id="fig|1203554.3.peg.1282"/>
<dbReference type="CDD" id="cd00342">
    <property type="entry name" value="gram_neg_porins"/>
    <property type="match status" value="1"/>
</dbReference>
<dbReference type="SUPFAM" id="SSF56935">
    <property type="entry name" value="Porins"/>
    <property type="match status" value="1"/>
</dbReference>
<keyword evidence="9" id="KW-0472">Membrane</keyword>
<dbReference type="InterPro" id="IPR033900">
    <property type="entry name" value="Gram_neg_porin_domain"/>
</dbReference>
<dbReference type="Gene3D" id="2.40.160.10">
    <property type="entry name" value="Porin"/>
    <property type="match status" value="1"/>
</dbReference>
<evidence type="ECO:0000313" key="13">
    <source>
        <dbReference type="EMBL" id="EPD99188.1"/>
    </source>
</evidence>
<dbReference type="STRING" id="1203554.HMPREF1476_01225"/>
<gene>
    <name evidence="13" type="ORF">HMPREF1476_01225</name>
</gene>
<evidence type="ECO:0000256" key="3">
    <source>
        <dbReference type="ARBA" id="ARBA00022448"/>
    </source>
</evidence>
<feature type="domain" description="Porin" evidence="12">
    <location>
        <begin position="9"/>
        <end position="354"/>
    </location>
</feature>
<evidence type="ECO:0000256" key="4">
    <source>
        <dbReference type="ARBA" id="ARBA00022452"/>
    </source>
</evidence>
<evidence type="ECO:0000256" key="2">
    <source>
        <dbReference type="ARBA" id="ARBA00011233"/>
    </source>
</evidence>
<comment type="subcellular location">
    <subcellularLocation>
        <location evidence="1">Cell outer membrane</location>
        <topology evidence="1">Multi-pass membrane protein</topology>
    </subcellularLocation>
</comment>
<dbReference type="Pfam" id="PF13609">
    <property type="entry name" value="Porin_4"/>
    <property type="match status" value="1"/>
</dbReference>
<dbReference type="InterPro" id="IPR023614">
    <property type="entry name" value="Porin_dom_sf"/>
</dbReference>
<keyword evidence="3" id="KW-0813">Transport</keyword>
<keyword evidence="10" id="KW-0998">Cell outer membrane</keyword>
<dbReference type="InterPro" id="IPR002299">
    <property type="entry name" value="Porin_Neis"/>
</dbReference>
<name>S3BD24_9BURK</name>
<evidence type="ECO:0000256" key="9">
    <source>
        <dbReference type="ARBA" id="ARBA00023136"/>
    </source>
</evidence>
<dbReference type="HOGENOM" id="CLU_038238_1_2_4"/>
<feature type="chain" id="PRO_5004517747" description="Porin domain-containing protein" evidence="11">
    <location>
        <begin position="22"/>
        <end position="379"/>
    </location>
</feature>
<dbReference type="GO" id="GO:0046930">
    <property type="term" value="C:pore complex"/>
    <property type="evidence" value="ECO:0007669"/>
    <property type="project" value="UniProtKB-KW"/>
</dbReference>
<feature type="signal peptide" evidence="11">
    <location>
        <begin position="1"/>
        <end position="21"/>
    </location>
</feature>
<comment type="caution">
    <text evidence="13">The sequence shown here is derived from an EMBL/GenBank/DDBJ whole genome shotgun (WGS) entry which is preliminary data.</text>
</comment>